<dbReference type="RefSeq" id="WP_240984912.1">
    <property type="nucleotide sequence ID" value="NZ_CDGJ01000055.1"/>
</dbReference>
<feature type="compositionally biased region" description="Basic and acidic residues" evidence="1">
    <location>
        <begin position="200"/>
        <end position="211"/>
    </location>
</feature>
<evidence type="ECO:0000313" key="4">
    <source>
        <dbReference type="Proteomes" id="UP001071230"/>
    </source>
</evidence>
<reference evidence="3" key="1">
    <citation type="submission" date="2014-11" db="EMBL/GenBank/DDBJ databases">
        <authorList>
            <person name="Hornung B.V."/>
        </authorList>
    </citation>
    <scope>NUCLEOTIDE SEQUENCE</scope>
    <source>
        <strain evidence="3">INE</strain>
    </source>
</reference>
<feature type="compositionally biased region" description="Basic and acidic residues" evidence="1">
    <location>
        <begin position="136"/>
        <end position="148"/>
    </location>
</feature>
<feature type="compositionally biased region" description="Basic and acidic residues" evidence="1">
    <location>
        <begin position="164"/>
        <end position="176"/>
    </location>
</feature>
<proteinExistence type="predicted"/>
<dbReference type="AlphaFoldDB" id="A0A8S0W814"/>
<reference evidence="2" key="2">
    <citation type="submission" date="2020-01" db="EMBL/GenBank/DDBJ databases">
        <authorList>
            <person name="Hornung B."/>
        </authorList>
    </citation>
    <scope>NUCLEOTIDE SEQUENCE</scope>
    <source>
        <strain evidence="2">PacBioINE</strain>
    </source>
</reference>
<dbReference type="EMBL" id="LR746496">
    <property type="protein sequence ID" value="CAA7601379.1"/>
    <property type="molecule type" value="Genomic_DNA"/>
</dbReference>
<protein>
    <submittedName>
        <fullName evidence="2">Uncharacterized protein</fullName>
    </submittedName>
</protein>
<sequence length="286" mass="31486">MPESANTVAFKLPQELRVLQGLPLEDKLKGIFGPLAKQKVVLLDEQGRWIMARVNSSATFLKGSQLVEFLENQEADWLEMSYLGENYYRIAALTKSGQDSAPVEYKQLSFEYGFSENTESHSQVKMTLGRLANTSEEDKAKAPHEAKAPHKAKALHVAKTKTPRLTEAETGREAKTKALRNAPLTTPPEAEATSRVSKRVQTETKQPRETKTTQSAPVKRTPGLRSDEAVRDRTAKQPKAGMAKTALSTTGGVTPKRTQVIQPETLPQVRPAADAPMASRPVRTVD</sequence>
<keyword evidence="4" id="KW-1185">Reference proteome</keyword>
<name>A0A8S0W814_9FIRM</name>
<evidence type="ECO:0000313" key="3">
    <source>
        <dbReference type="EMBL" id="CEJ07460.1"/>
    </source>
</evidence>
<feature type="region of interest" description="Disordered" evidence="1">
    <location>
        <begin position="135"/>
        <end position="286"/>
    </location>
</feature>
<dbReference type="KEGG" id="aacx:DEACI_2045"/>
<gene>
    <name evidence="3" type="ORF">DEACI_1926</name>
    <name evidence="2" type="ORF">DEACI_2045</name>
</gene>
<dbReference type="Proteomes" id="UP000836597">
    <property type="component" value="Chromosome"/>
</dbReference>
<evidence type="ECO:0000256" key="1">
    <source>
        <dbReference type="SAM" id="MobiDB-lite"/>
    </source>
</evidence>
<organism evidence="2">
    <name type="scientific">Acididesulfobacillus acetoxydans</name>
    <dbReference type="NCBI Taxonomy" id="1561005"/>
    <lineage>
        <taxon>Bacteria</taxon>
        <taxon>Bacillati</taxon>
        <taxon>Bacillota</taxon>
        <taxon>Clostridia</taxon>
        <taxon>Eubacteriales</taxon>
        <taxon>Peptococcaceae</taxon>
        <taxon>Acididesulfobacillus</taxon>
    </lineage>
</organism>
<dbReference type="EMBL" id="CDGJ01000055">
    <property type="protein sequence ID" value="CEJ07460.1"/>
    <property type="molecule type" value="Genomic_DNA"/>
</dbReference>
<feature type="compositionally biased region" description="Basic and acidic residues" evidence="1">
    <location>
        <begin position="225"/>
        <end position="235"/>
    </location>
</feature>
<accession>A0A8S0W814</accession>
<feature type="compositionally biased region" description="Polar residues" evidence="1">
    <location>
        <begin position="246"/>
        <end position="262"/>
    </location>
</feature>
<feature type="compositionally biased region" description="Basic residues" evidence="1">
    <location>
        <begin position="149"/>
        <end position="162"/>
    </location>
</feature>
<evidence type="ECO:0000313" key="2">
    <source>
        <dbReference type="EMBL" id="CAA7601379.1"/>
    </source>
</evidence>
<dbReference type="Proteomes" id="UP001071230">
    <property type="component" value="Unassembled WGS sequence"/>
</dbReference>